<organism evidence="2 3">
    <name type="scientific">Apiospora phragmitis</name>
    <dbReference type="NCBI Taxonomy" id="2905665"/>
    <lineage>
        <taxon>Eukaryota</taxon>
        <taxon>Fungi</taxon>
        <taxon>Dikarya</taxon>
        <taxon>Ascomycota</taxon>
        <taxon>Pezizomycotina</taxon>
        <taxon>Sordariomycetes</taxon>
        <taxon>Xylariomycetidae</taxon>
        <taxon>Amphisphaeriales</taxon>
        <taxon>Apiosporaceae</taxon>
        <taxon>Apiospora</taxon>
    </lineage>
</organism>
<proteinExistence type="predicted"/>
<dbReference type="EMBL" id="JAQQWL010000006">
    <property type="protein sequence ID" value="KAK8069946.1"/>
    <property type="molecule type" value="Genomic_DNA"/>
</dbReference>
<comment type="caution">
    <text evidence="2">The sequence shown here is derived from an EMBL/GenBank/DDBJ whole genome shotgun (WGS) entry which is preliminary data.</text>
</comment>
<dbReference type="GeneID" id="92091034"/>
<gene>
    <name evidence="2" type="ORF">PG994_006562</name>
</gene>
<evidence type="ECO:0000313" key="2">
    <source>
        <dbReference type="EMBL" id="KAK8069946.1"/>
    </source>
</evidence>
<keyword evidence="3" id="KW-1185">Reference proteome</keyword>
<dbReference type="RefSeq" id="XP_066717240.1">
    <property type="nucleotide sequence ID" value="XM_066857971.1"/>
</dbReference>
<evidence type="ECO:0000313" key="3">
    <source>
        <dbReference type="Proteomes" id="UP001480595"/>
    </source>
</evidence>
<accession>A0ABR1VFC9</accession>
<feature type="coiled-coil region" evidence="1">
    <location>
        <begin position="99"/>
        <end position="126"/>
    </location>
</feature>
<name>A0ABR1VFC9_9PEZI</name>
<reference evidence="2 3" key="1">
    <citation type="submission" date="2023-01" db="EMBL/GenBank/DDBJ databases">
        <title>Analysis of 21 Apiospora genomes using comparative genomics revels a genus with tremendous synthesis potential of carbohydrate active enzymes and secondary metabolites.</title>
        <authorList>
            <person name="Sorensen T."/>
        </authorList>
    </citation>
    <scope>NUCLEOTIDE SEQUENCE [LARGE SCALE GENOMIC DNA]</scope>
    <source>
        <strain evidence="2 3">CBS 135458</strain>
    </source>
</reference>
<sequence length="175" mass="19793">MGVRLAADDCKRRVRHLIIDLMIAETLAPMAGFEYCVGTKQPGSLDLCLKRLEHRTMESPKAYMASYGERIIGGLGEWDHDVFFKMVAYIRSTPCHWHRDRVLKSLVRLEEEYNNALAQAEDSRRRRSILEMYRSGRDDDIASIASTGRTWVPGDGRSLASFDTTSDAATTVSSF</sequence>
<dbReference type="Proteomes" id="UP001480595">
    <property type="component" value="Unassembled WGS sequence"/>
</dbReference>
<protein>
    <submittedName>
        <fullName evidence="2">Uncharacterized protein</fullName>
    </submittedName>
</protein>
<evidence type="ECO:0000256" key="1">
    <source>
        <dbReference type="SAM" id="Coils"/>
    </source>
</evidence>
<keyword evidence="1" id="KW-0175">Coiled coil</keyword>